<dbReference type="Pfam" id="PF00400">
    <property type="entry name" value="WD40"/>
    <property type="match status" value="3"/>
</dbReference>
<dbReference type="Gene3D" id="2.130.10.10">
    <property type="entry name" value="YVTN repeat-like/Quinoprotein amine dehydrogenase"/>
    <property type="match status" value="1"/>
</dbReference>
<accession>A0ABR4N756</accession>
<name>A0ABR4N756_9FUNG</name>
<keyword evidence="6" id="KW-1185">Reference proteome</keyword>
<protein>
    <submittedName>
        <fullName evidence="5">RNA export factor gle2</fullName>
    </submittedName>
</protein>
<gene>
    <name evidence="5" type="primary">GLE2_1</name>
    <name evidence="5" type="ORF">HK105_205164</name>
</gene>
<keyword evidence="1 3" id="KW-0853">WD repeat</keyword>
<dbReference type="PANTHER" id="PTHR10971">
    <property type="entry name" value="MRNA EXPORT FACTOR AND BUB3"/>
    <property type="match status" value="1"/>
</dbReference>
<dbReference type="Proteomes" id="UP001527925">
    <property type="component" value="Unassembled WGS sequence"/>
</dbReference>
<proteinExistence type="predicted"/>
<dbReference type="EMBL" id="JADGIZ020000025">
    <property type="protein sequence ID" value="KAL2915299.1"/>
    <property type="molecule type" value="Genomic_DNA"/>
</dbReference>
<feature type="repeat" description="WD" evidence="3">
    <location>
        <begin position="133"/>
        <end position="178"/>
    </location>
</feature>
<dbReference type="SUPFAM" id="SSF50978">
    <property type="entry name" value="WD40 repeat-like"/>
    <property type="match status" value="1"/>
</dbReference>
<evidence type="ECO:0000256" key="2">
    <source>
        <dbReference type="ARBA" id="ARBA00022737"/>
    </source>
</evidence>
<organism evidence="5 6">
    <name type="scientific">Polyrhizophydium stewartii</name>
    <dbReference type="NCBI Taxonomy" id="2732419"/>
    <lineage>
        <taxon>Eukaryota</taxon>
        <taxon>Fungi</taxon>
        <taxon>Fungi incertae sedis</taxon>
        <taxon>Chytridiomycota</taxon>
        <taxon>Chytridiomycota incertae sedis</taxon>
        <taxon>Chytridiomycetes</taxon>
        <taxon>Rhizophydiales</taxon>
        <taxon>Rhizophydiales incertae sedis</taxon>
        <taxon>Polyrhizophydium</taxon>
    </lineage>
</organism>
<sequence>MIAGIQQPRDFELMPDPAHSAHRAHPVARIPARPKTNLHANQLRLQVSQPPSDTVSDIAFSPQADFFAASSWDNQTRIYEVQPSGNTVGKAAIQHEAPALGVCWSKDGTKVVSVGADKAGRMLDLSTGQQTQVAAHDAPIKACKWIDAGGSMSNMLVTGSWDKTVKYWDLRTPTPAFTLQLPERLFAMDVNGPLMVLGTAERHILVYNLTNPSVVYKQLISPLKWQTRVVTCFHNYAGYAIGSIEGRVAIQYVEERDQGNNFSFKCHRDESLNVFPVNAISFHPTYGTFSTAGGDGVFNFWDKDSKQRLRAGSSVGGPISATAFNRNGTIFAYAAGYDWHKGHEHSRQGAKHSIMLHPVKDDDIKPKPKRR</sequence>
<dbReference type="PROSITE" id="PS50294">
    <property type="entry name" value="WD_REPEATS_REGION"/>
    <property type="match status" value="1"/>
</dbReference>
<dbReference type="SMART" id="SM00320">
    <property type="entry name" value="WD40"/>
    <property type="match status" value="4"/>
</dbReference>
<dbReference type="InterPro" id="IPR015943">
    <property type="entry name" value="WD40/YVTN_repeat-like_dom_sf"/>
</dbReference>
<keyword evidence="2" id="KW-0677">Repeat</keyword>
<reference evidence="5 6" key="1">
    <citation type="submission" date="2023-09" db="EMBL/GenBank/DDBJ databases">
        <title>Pangenome analysis of Batrachochytrium dendrobatidis and related Chytrids.</title>
        <authorList>
            <person name="Yacoub M.N."/>
            <person name="Stajich J.E."/>
            <person name="James T.Y."/>
        </authorList>
    </citation>
    <scope>NUCLEOTIDE SEQUENCE [LARGE SCALE GENOMIC DNA]</scope>
    <source>
        <strain evidence="5 6">JEL0888</strain>
    </source>
</reference>
<feature type="repeat" description="WD" evidence="3">
    <location>
        <begin position="277"/>
        <end position="311"/>
    </location>
</feature>
<evidence type="ECO:0000313" key="6">
    <source>
        <dbReference type="Proteomes" id="UP001527925"/>
    </source>
</evidence>
<feature type="region of interest" description="Disordered" evidence="4">
    <location>
        <begin position="348"/>
        <end position="371"/>
    </location>
</feature>
<evidence type="ECO:0000256" key="1">
    <source>
        <dbReference type="ARBA" id="ARBA00022574"/>
    </source>
</evidence>
<dbReference type="InterPro" id="IPR036322">
    <property type="entry name" value="WD40_repeat_dom_sf"/>
</dbReference>
<feature type="compositionally biased region" description="Basic and acidic residues" evidence="4">
    <location>
        <begin position="358"/>
        <end position="371"/>
    </location>
</feature>
<evidence type="ECO:0000313" key="5">
    <source>
        <dbReference type="EMBL" id="KAL2915299.1"/>
    </source>
</evidence>
<evidence type="ECO:0000256" key="4">
    <source>
        <dbReference type="SAM" id="MobiDB-lite"/>
    </source>
</evidence>
<evidence type="ECO:0000256" key="3">
    <source>
        <dbReference type="PROSITE-ProRule" id="PRU00221"/>
    </source>
</evidence>
<dbReference type="PROSITE" id="PS50082">
    <property type="entry name" value="WD_REPEATS_2"/>
    <property type="match status" value="2"/>
</dbReference>
<dbReference type="InterPro" id="IPR001680">
    <property type="entry name" value="WD40_rpt"/>
</dbReference>
<comment type="caution">
    <text evidence="5">The sequence shown here is derived from an EMBL/GenBank/DDBJ whole genome shotgun (WGS) entry which is preliminary data.</text>
</comment>